<evidence type="ECO:0000313" key="1">
    <source>
        <dbReference type="EMBL" id="SDT03174.1"/>
    </source>
</evidence>
<gene>
    <name evidence="1" type="ORF">SAMN05216490_2336</name>
</gene>
<dbReference type="EMBL" id="LT629740">
    <property type="protein sequence ID" value="SDT03174.1"/>
    <property type="molecule type" value="Genomic_DNA"/>
</dbReference>
<organism evidence="1 2">
    <name type="scientific">Mucilaginibacter mallensis</name>
    <dbReference type="NCBI Taxonomy" id="652787"/>
    <lineage>
        <taxon>Bacteria</taxon>
        <taxon>Pseudomonadati</taxon>
        <taxon>Bacteroidota</taxon>
        <taxon>Sphingobacteriia</taxon>
        <taxon>Sphingobacteriales</taxon>
        <taxon>Sphingobacteriaceae</taxon>
        <taxon>Mucilaginibacter</taxon>
    </lineage>
</organism>
<protein>
    <submittedName>
        <fullName evidence="1">Uncharacterized protein</fullName>
    </submittedName>
</protein>
<dbReference type="AlphaFoldDB" id="A0A1H1X1G6"/>
<reference evidence="1 2" key="1">
    <citation type="submission" date="2016-10" db="EMBL/GenBank/DDBJ databases">
        <authorList>
            <person name="de Groot N.N."/>
        </authorList>
    </citation>
    <scope>NUCLEOTIDE SEQUENCE [LARGE SCALE GENOMIC DNA]</scope>
    <source>
        <strain evidence="1 2">MP1X4</strain>
    </source>
</reference>
<dbReference type="Proteomes" id="UP000199679">
    <property type="component" value="Chromosome I"/>
</dbReference>
<sequence length="38" mass="4130">MTFNVTNIAFILSYIAYTQPNAQTLTLSAHHIGAFTGT</sequence>
<evidence type="ECO:0000313" key="2">
    <source>
        <dbReference type="Proteomes" id="UP000199679"/>
    </source>
</evidence>
<keyword evidence="2" id="KW-1185">Reference proteome</keyword>
<proteinExistence type="predicted"/>
<accession>A0A1H1X1G6</accession>
<name>A0A1H1X1G6_MUCMA</name>